<protein>
    <submittedName>
        <fullName evidence="2">Uncharacterized protein</fullName>
    </submittedName>
</protein>
<feature type="non-terminal residue" evidence="2">
    <location>
        <position position="1"/>
    </location>
</feature>
<accession>A0A9Q6MTI4</accession>
<dbReference type="Proteomes" id="UP000241960">
    <property type="component" value="Unassembled WGS sequence"/>
</dbReference>
<dbReference type="RefSeq" id="WP_107545446.1">
    <property type="nucleotide sequence ID" value="NZ_PZFQ01000090.1"/>
</dbReference>
<feature type="transmembrane region" description="Helical" evidence="1">
    <location>
        <begin position="66"/>
        <end position="87"/>
    </location>
</feature>
<dbReference type="InterPro" id="IPR025962">
    <property type="entry name" value="SdpI/YhfL"/>
</dbReference>
<dbReference type="EMBL" id="PZFQ01000090">
    <property type="protein sequence ID" value="PTI73347.1"/>
    <property type="molecule type" value="Genomic_DNA"/>
</dbReference>
<name>A0A9Q6MTI4_9STAP</name>
<evidence type="ECO:0000256" key="1">
    <source>
        <dbReference type="SAM" id="Phobius"/>
    </source>
</evidence>
<keyword evidence="1" id="KW-0812">Transmembrane</keyword>
<dbReference type="Pfam" id="PF13630">
    <property type="entry name" value="SdpI"/>
    <property type="match status" value="1"/>
</dbReference>
<proteinExistence type="predicted"/>
<evidence type="ECO:0000313" key="3">
    <source>
        <dbReference type="Proteomes" id="UP000241960"/>
    </source>
</evidence>
<dbReference type="AlphaFoldDB" id="A0A9Q6MTI4"/>
<organism evidence="2 3">
    <name type="scientific">Staphylococcus succinus</name>
    <dbReference type="NCBI Taxonomy" id="61015"/>
    <lineage>
        <taxon>Bacteria</taxon>
        <taxon>Bacillati</taxon>
        <taxon>Bacillota</taxon>
        <taxon>Bacilli</taxon>
        <taxon>Bacillales</taxon>
        <taxon>Staphylococcaceae</taxon>
        <taxon>Staphylococcus</taxon>
    </lineage>
</organism>
<keyword evidence="1" id="KW-1133">Transmembrane helix</keyword>
<evidence type="ECO:0000313" key="2">
    <source>
        <dbReference type="EMBL" id="PTI73347.1"/>
    </source>
</evidence>
<gene>
    <name evidence="2" type="ORF">BU058_13275</name>
</gene>
<feature type="transmembrane region" description="Helical" evidence="1">
    <location>
        <begin position="43"/>
        <end position="60"/>
    </location>
</feature>
<reference evidence="2 3" key="1">
    <citation type="journal article" date="2016" name="Front. Microbiol.">
        <title>Comprehensive Phylogenetic Analysis of Bovine Non-aureus Staphylococci Species Based on Whole-Genome Sequencing.</title>
        <authorList>
            <person name="Naushad S."/>
            <person name="Barkema H.W."/>
            <person name="Luby C."/>
            <person name="Condas L.A."/>
            <person name="Nobrega D.B."/>
            <person name="Carson D.A."/>
            <person name="De Buck J."/>
        </authorList>
    </citation>
    <scope>NUCLEOTIDE SEQUENCE [LARGE SCALE GENOMIC DNA]</scope>
    <source>
        <strain evidence="2 3">SNUC 1231</strain>
    </source>
</reference>
<comment type="caution">
    <text evidence="2">The sequence shown here is derived from an EMBL/GenBank/DDBJ whole genome shotgun (WGS) entry which is preliminary data.</text>
</comment>
<sequence length="96" mass="11478">HKLLTEHRNLLLGYRTPRALKNEQNWCVAQNEFIKYSKLFNRYFIYVGTIWLIIDLIVNLKAMSMILQFVSLILLILLIIFFTEKIIKAFEESQKT</sequence>
<keyword evidence="1" id="KW-0472">Membrane</keyword>